<evidence type="ECO:0000313" key="3">
    <source>
        <dbReference type="Proteomes" id="UP000419138"/>
    </source>
</evidence>
<name>A0A646KIY3_STRJU</name>
<accession>A0A646KIY3</accession>
<dbReference type="CDD" id="cd07890">
    <property type="entry name" value="CYTH-like_AC_IV-like"/>
    <property type="match status" value="1"/>
</dbReference>
<comment type="caution">
    <text evidence="2">The sequence shown here is derived from an EMBL/GenBank/DDBJ whole genome shotgun (WGS) entry which is preliminary data.</text>
</comment>
<protein>
    <submittedName>
        <fullName evidence="2">Class IV adenylate cyclase</fullName>
    </submittedName>
</protein>
<feature type="domain" description="CYTH" evidence="1">
    <location>
        <begin position="14"/>
        <end position="195"/>
    </location>
</feature>
<dbReference type="SUPFAM" id="SSF55154">
    <property type="entry name" value="CYTH-like phosphatases"/>
    <property type="match status" value="1"/>
</dbReference>
<gene>
    <name evidence="2" type="ORF">FF041_17635</name>
</gene>
<dbReference type="PANTHER" id="PTHR21028">
    <property type="entry name" value="SI:CH211-156B7.4"/>
    <property type="match status" value="1"/>
</dbReference>
<reference evidence="2 3" key="1">
    <citation type="submission" date="2019-05" db="EMBL/GenBank/DDBJ databases">
        <title>Comparative genomics and metabolomics analyses of clavulanic acid producing Streptomyces species provides insight into specialized metabolism and evolution of beta-lactam biosynthetic gene clusters.</title>
        <authorList>
            <person name="Moore M.A."/>
            <person name="Cruz-Morales P."/>
            <person name="Barona Gomez F."/>
            <person name="Kapil T."/>
        </authorList>
    </citation>
    <scope>NUCLEOTIDE SEQUENCE [LARGE SCALE GENOMIC DNA]</scope>
    <source>
        <strain evidence="2 3">NRRL 5741</strain>
    </source>
</reference>
<evidence type="ECO:0000259" key="1">
    <source>
        <dbReference type="PROSITE" id="PS51707"/>
    </source>
</evidence>
<organism evidence="2 3">
    <name type="scientific">Streptomyces jumonjinensis</name>
    <dbReference type="NCBI Taxonomy" id="1945"/>
    <lineage>
        <taxon>Bacteria</taxon>
        <taxon>Bacillati</taxon>
        <taxon>Actinomycetota</taxon>
        <taxon>Actinomycetes</taxon>
        <taxon>Kitasatosporales</taxon>
        <taxon>Streptomycetaceae</taxon>
        <taxon>Streptomyces</taxon>
    </lineage>
</organism>
<dbReference type="EMBL" id="VCLA01000144">
    <property type="protein sequence ID" value="MQT01967.1"/>
    <property type="molecule type" value="Genomic_DNA"/>
</dbReference>
<proteinExistence type="predicted"/>
<dbReference type="Pfam" id="PF01928">
    <property type="entry name" value="CYTH"/>
    <property type="match status" value="1"/>
</dbReference>
<dbReference type="InterPro" id="IPR023577">
    <property type="entry name" value="CYTH_domain"/>
</dbReference>
<sequence>MAPPTTSKETTVEYTEVEQKYRLTGPAQPVKSTLTRLEAKPGTPSRQIDTYYNAPHRDFLATEIISEWLRVRVEDATASLNFKRWHPLEAAMKTHCDEYESTVSDPEAITRLLAALDYKKIAVVDKVREEWTTSDGQIAVAFDEVADLGTFIEFEFKGEADSVEAATACLDEFIADLGAALGERVHAGYPHLVLGR</sequence>
<dbReference type="PANTHER" id="PTHR21028:SF2">
    <property type="entry name" value="CYTH DOMAIN-CONTAINING PROTEIN"/>
    <property type="match status" value="1"/>
</dbReference>
<keyword evidence="3" id="KW-1185">Reference proteome</keyword>
<dbReference type="PROSITE" id="PS51707">
    <property type="entry name" value="CYTH"/>
    <property type="match status" value="1"/>
</dbReference>
<dbReference type="InterPro" id="IPR008173">
    <property type="entry name" value="Adenylyl_cyclase_CyaB"/>
</dbReference>
<dbReference type="AlphaFoldDB" id="A0A646KIY3"/>
<dbReference type="InterPro" id="IPR033469">
    <property type="entry name" value="CYTH-like_dom_sf"/>
</dbReference>
<dbReference type="Proteomes" id="UP000419138">
    <property type="component" value="Unassembled WGS sequence"/>
</dbReference>
<dbReference type="SMART" id="SM01118">
    <property type="entry name" value="CYTH"/>
    <property type="match status" value="1"/>
</dbReference>
<evidence type="ECO:0000313" key="2">
    <source>
        <dbReference type="EMBL" id="MQT01967.1"/>
    </source>
</evidence>
<dbReference type="Gene3D" id="2.40.320.10">
    <property type="entry name" value="Hypothetical Protein Pfu-838710-001"/>
    <property type="match status" value="1"/>
</dbReference>